<accession>A0A1C7MEZ9</accession>
<evidence type="ECO:0000313" key="3">
    <source>
        <dbReference type="Proteomes" id="UP000092993"/>
    </source>
</evidence>
<dbReference type="Proteomes" id="UP000092993">
    <property type="component" value="Unassembled WGS sequence"/>
</dbReference>
<proteinExistence type="predicted"/>
<feature type="compositionally biased region" description="Polar residues" evidence="1">
    <location>
        <begin position="95"/>
        <end position="108"/>
    </location>
</feature>
<comment type="caution">
    <text evidence="2">The sequence shown here is derived from an EMBL/GenBank/DDBJ whole genome shotgun (WGS) entry which is preliminary data.</text>
</comment>
<organism evidence="2 3">
    <name type="scientific">Grifola frondosa</name>
    <name type="common">Maitake</name>
    <name type="synonym">Polyporus frondosus</name>
    <dbReference type="NCBI Taxonomy" id="5627"/>
    <lineage>
        <taxon>Eukaryota</taxon>
        <taxon>Fungi</taxon>
        <taxon>Dikarya</taxon>
        <taxon>Basidiomycota</taxon>
        <taxon>Agaricomycotina</taxon>
        <taxon>Agaricomycetes</taxon>
        <taxon>Polyporales</taxon>
        <taxon>Grifolaceae</taxon>
        <taxon>Grifola</taxon>
    </lineage>
</organism>
<sequence length="131" mass="14819">MHDFPWQTSEVIKRNHPELQLEVRWVPGQSPPTSKRAAHARPPGAPLKSLPVSRRKHLLKKGYKTALARLRWIDPSVPYPTFASKLPCRDATPPTYRTRTIQQTSSPNEQDRLSGVPALGPHCPTRDESQD</sequence>
<feature type="region of interest" description="Disordered" evidence="1">
    <location>
        <begin position="27"/>
        <end position="53"/>
    </location>
</feature>
<evidence type="ECO:0000256" key="1">
    <source>
        <dbReference type="SAM" id="MobiDB-lite"/>
    </source>
</evidence>
<dbReference type="AlphaFoldDB" id="A0A1C7MEZ9"/>
<evidence type="ECO:0000313" key="2">
    <source>
        <dbReference type="EMBL" id="OBZ75521.1"/>
    </source>
</evidence>
<name>A0A1C7MEZ9_GRIFR</name>
<gene>
    <name evidence="2" type="ORF">A0H81_04270</name>
</gene>
<feature type="region of interest" description="Disordered" evidence="1">
    <location>
        <begin position="89"/>
        <end position="131"/>
    </location>
</feature>
<dbReference type="EMBL" id="LUGG01000004">
    <property type="protein sequence ID" value="OBZ75521.1"/>
    <property type="molecule type" value="Genomic_DNA"/>
</dbReference>
<reference evidence="2 3" key="1">
    <citation type="submission" date="2016-03" db="EMBL/GenBank/DDBJ databases">
        <title>Whole genome sequencing of Grifola frondosa 9006-11.</title>
        <authorList>
            <person name="Min B."/>
            <person name="Park H."/>
            <person name="Kim J.-G."/>
            <person name="Cho H."/>
            <person name="Oh Y.-L."/>
            <person name="Kong W.-S."/>
            <person name="Choi I.-G."/>
        </authorList>
    </citation>
    <scope>NUCLEOTIDE SEQUENCE [LARGE SCALE GENOMIC DNA]</scope>
    <source>
        <strain evidence="2 3">9006-11</strain>
    </source>
</reference>
<keyword evidence="3" id="KW-1185">Reference proteome</keyword>
<protein>
    <submittedName>
        <fullName evidence="2">Uncharacterized protein</fullName>
    </submittedName>
</protein>